<dbReference type="SUPFAM" id="SSF81301">
    <property type="entry name" value="Nucleotidyltransferase"/>
    <property type="match status" value="1"/>
</dbReference>
<dbReference type="Pfam" id="PF18765">
    <property type="entry name" value="Polbeta"/>
    <property type="match status" value="1"/>
</dbReference>
<keyword evidence="3" id="KW-1185">Reference proteome</keyword>
<dbReference type="InterPro" id="IPR052548">
    <property type="entry name" value="Type_VII_TA_antitoxin"/>
</dbReference>
<dbReference type="InterPro" id="IPR041633">
    <property type="entry name" value="Polbeta"/>
</dbReference>
<dbReference type="EMBL" id="PHGZ01000013">
    <property type="protein sequence ID" value="PJG83033.1"/>
    <property type="molecule type" value="Genomic_DNA"/>
</dbReference>
<accession>A0A2M8RVY0</accession>
<sequence>MNALKIKSEELEIVKAILQTFVPNVPVWAFGSRVKGTEKPYSDLDLAIITEKPLSLLEHANLVEAFSESDLPYKVDIVDWAITSDNFKQIIQQQYIIIQ</sequence>
<organism evidence="2 3">
    <name type="scientific">Caviibacterium pharyngocola</name>
    <dbReference type="NCBI Taxonomy" id="28159"/>
    <lineage>
        <taxon>Bacteria</taxon>
        <taxon>Pseudomonadati</taxon>
        <taxon>Pseudomonadota</taxon>
        <taxon>Gammaproteobacteria</taxon>
        <taxon>Pasteurellales</taxon>
        <taxon>Pasteurellaceae</taxon>
        <taxon>Caviibacterium</taxon>
    </lineage>
</organism>
<name>A0A2M8RVY0_9PAST</name>
<gene>
    <name evidence="2" type="ORF">CVP04_06655</name>
</gene>
<dbReference type="OrthoDB" id="9808659at2"/>
<evidence type="ECO:0000313" key="2">
    <source>
        <dbReference type="EMBL" id="PJG83033.1"/>
    </source>
</evidence>
<dbReference type="AlphaFoldDB" id="A0A2M8RVY0"/>
<feature type="domain" description="Polymerase beta nucleotidyltransferase" evidence="1">
    <location>
        <begin position="15"/>
        <end position="97"/>
    </location>
</feature>
<dbReference type="Proteomes" id="UP000230282">
    <property type="component" value="Unassembled WGS sequence"/>
</dbReference>
<dbReference type="GO" id="GO:0016740">
    <property type="term" value="F:transferase activity"/>
    <property type="evidence" value="ECO:0007669"/>
    <property type="project" value="UniProtKB-KW"/>
</dbReference>
<evidence type="ECO:0000313" key="3">
    <source>
        <dbReference type="Proteomes" id="UP000230282"/>
    </source>
</evidence>
<comment type="caution">
    <text evidence="2">The sequence shown here is derived from an EMBL/GenBank/DDBJ whole genome shotgun (WGS) entry which is preliminary data.</text>
</comment>
<proteinExistence type="predicted"/>
<protein>
    <submittedName>
        <fullName evidence="2">Nucleotidyltransferase domain-containing protein</fullName>
    </submittedName>
</protein>
<dbReference type="Gene3D" id="3.30.460.10">
    <property type="entry name" value="Beta Polymerase, domain 2"/>
    <property type="match status" value="1"/>
</dbReference>
<keyword evidence="2" id="KW-0808">Transferase</keyword>
<dbReference type="CDD" id="cd05403">
    <property type="entry name" value="NT_KNTase_like"/>
    <property type="match status" value="1"/>
</dbReference>
<dbReference type="RefSeq" id="WP_100296723.1">
    <property type="nucleotide sequence ID" value="NZ_PHGZ01000013.1"/>
</dbReference>
<reference evidence="2 3" key="1">
    <citation type="submission" date="2017-11" db="EMBL/GenBank/DDBJ databases">
        <title>Reclassification of Bisgaard taxon 5 as Caviibacterium pharyngocola gen. nov., sp. nov.</title>
        <authorList>
            <person name="Christensen H."/>
        </authorList>
    </citation>
    <scope>NUCLEOTIDE SEQUENCE [LARGE SCALE GENOMIC DNA]</scope>
    <source>
        <strain evidence="2 3">7_3</strain>
    </source>
</reference>
<dbReference type="InterPro" id="IPR043519">
    <property type="entry name" value="NT_sf"/>
</dbReference>
<dbReference type="PANTHER" id="PTHR33933">
    <property type="entry name" value="NUCLEOTIDYLTRANSFERASE"/>
    <property type="match status" value="1"/>
</dbReference>
<dbReference type="PANTHER" id="PTHR33933:SF1">
    <property type="entry name" value="PROTEIN ADENYLYLTRANSFERASE MNTA-RELATED"/>
    <property type="match status" value="1"/>
</dbReference>
<evidence type="ECO:0000259" key="1">
    <source>
        <dbReference type="Pfam" id="PF18765"/>
    </source>
</evidence>